<evidence type="ECO:0000256" key="1">
    <source>
        <dbReference type="SAM" id="Coils"/>
    </source>
</evidence>
<keyword evidence="3" id="KW-1185">Reference proteome</keyword>
<name>A6USU9_METVS</name>
<dbReference type="GeneID" id="25393757"/>
<evidence type="ECO:0000313" key="3">
    <source>
        <dbReference type="Proteomes" id="UP000001107"/>
    </source>
</evidence>
<protein>
    <submittedName>
        <fullName evidence="2">Uncharacterized protein</fullName>
    </submittedName>
</protein>
<dbReference type="Proteomes" id="UP000001107">
    <property type="component" value="Chromosome"/>
</dbReference>
<proteinExistence type="predicted"/>
<feature type="coiled-coil region" evidence="1">
    <location>
        <begin position="91"/>
        <end position="130"/>
    </location>
</feature>
<dbReference type="HOGENOM" id="CLU_1691584_0_0_2"/>
<keyword evidence="1" id="KW-0175">Coiled coil</keyword>
<dbReference type="RefSeq" id="WP_012066484.1">
    <property type="nucleotide sequence ID" value="NC_009634.1"/>
</dbReference>
<gene>
    <name evidence="2" type="ordered locus">Mevan_1679</name>
</gene>
<dbReference type="EMBL" id="CP000742">
    <property type="protein sequence ID" value="ABR55571.1"/>
    <property type="molecule type" value="Genomic_DNA"/>
</dbReference>
<sequence>MKKIVLGAIISLALISVVFAYPAMQNAENREFKGKYGHLNFENMTYKESQEFKNLTFEKVKNENKEEYNKTLNFKKFHFINFENMTYEEIQDALKSELLVLEEKYKNCEKEQTNGRIEEKIQLIQDLINNPEKLEEIRDKVPKMNKRQLSNGKNN</sequence>
<dbReference type="eggNOG" id="arCOG06617">
    <property type="taxonomic scope" value="Archaea"/>
</dbReference>
<reference evidence="2" key="1">
    <citation type="submission" date="2007-06" db="EMBL/GenBank/DDBJ databases">
        <title>Complete sequence of Methanococcus vannielii SB.</title>
        <authorList>
            <consortium name="US DOE Joint Genome Institute"/>
            <person name="Copeland A."/>
            <person name="Lucas S."/>
            <person name="Lapidus A."/>
            <person name="Barry K."/>
            <person name="Glavina del Rio T."/>
            <person name="Dalin E."/>
            <person name="Tice H."/>
            <person name="Pitluck S."/>
            <person name="Chain P."/>
            <person name="Malfatti S."/>
            <person name="Shin M."/>
            <person name="Vergez L."/>
            <person name="Schmutz J."/>
            <person name="Larimer F."/>
            <person name="Land M."/>
            <person name="Hauser L."/>
            <person name="Kyrpides N."/>
            <person name="Anderson I."/>
            <person name="Sieprawska-Lupa M."/>
            <person name="Whitman W.B."/>
            <person name="Richardson P."/>
        </authorList>
    </citation>
    <scope>NUCLEOTIDE SEQUENCE [LARGE SCALE GENOMIC DNA]</scope>
    <source>
        <strain evidence="2">SB</strain>
    </source>
</reference>
<evidence type="ECO:0000313" key="2">
    <source>
        <dbReference type="EMBL" id="ABR55571.1"/>
    </source>
</evidence>
<organism evidence="2 3">
    <name type="scientific">Methanococcus vannielii (strain ATCC 35089 / DSM 1224 / JCM 13029 / OCM 148 / SB)</name>
    <dbReference type="NCBI Taxonomy" id="406327"/>
    <lineage>
        <taxon>Archaea</taxon>
        <taxon>Methanobacteriati</taxon>
        <taxon>Methanobacteriota</taxon>
        <taxon>Methanomada group</taxon>
        <taxon>Methanococci</taxon>
        <taxon>Methanococcales</taxon>
        <taxon>Methanococcaceae</taxon>
        <taxon>Methanococcus</taxon>
    </lineage>
</organism>
<dbReference type="AlphaFoldDB" id="A6USU9"/>
<accession>A6USU9</accession>
<dbReference type="STRING" id="406327.Mevan_1679"/>
<dbReference type="KEGG" id="mvn:Mevan_1679"/>